<dbReference type="RefSeq" id="WP_317772916.1">
    <property type="nucleotide sequence ID" value="NZ_JAWMAJ010000072.1"/>
</dbReference>
<dbReference type="PROSITE" id="PS50932">
    <property type="entry name" value="HTH_LACI_2"/>
    <property type="match status" value="1"/>
</dbReference>
<dbReference type="SUPFAM" id="SSF47413">
    <property type="entry name" value="lambda repressor-like DNA-binding domains"/>
    <property type="match status" value="1"/>
</dbReference>
<keyword evidence="6" id="KW-1185">Reference proteome</keyword>
<dbReference type="Proteomes" id="UP001187346">
    <property type="component" value="Unassembled WGS sequence"/>
</dbReference>
<dbReference type="PANTHER" id="PTHR30146:SF153">
    <property type="entry name" value="LACTOSE OPERON REPRESSOR"/>
    <property type="match status" value="1"/>
</dbReference>
<evidence type="ECO:0000313" key="6">
    <source>
        <dbReference type="Proteomes" id="UP001187346"/>
    </source>
</evidence>
<gene>
    <name evidence="5" type="ORF">R5A26_22255</name>
</gene>
<feature type="domain" description="HTH lacI-type" evidence="4">
    <location>
        <begin position="3"/>
        <end position="57"/>
    </location>
</feature>
<dbReference type="CDD" id="cd01392">
    <property type="entry name" value="HTH_LacI"/>
    <property type="match status" value="1"/>
</dbReference>
<organism evidence="5 6">
    <name type="scientific">Streptomyces prunicolor</name>
    <dbReference type="NCBI Taxonomy" id="67348"/>
    <lineage>
        <taxon>Bacteria</taxon>
        <taxon>Bacillati</taxon>
        <taxon>Actinomycetota</taxon>
        <taxon>Actinomycetes</taxon>
        <taxon>Kitasatosporales</taxon>
        <taxon>Streptomycetaceae</taxon>
        <taxon>Streptomyces</taxon>
    </lineage>
</organism>
<dbReference type="EMBL" id="JAWMAJ010000072">
    <property type="protein sequence ID" value="MDV7218675.1"/>
    <property type="molecule type" value="Genomic_DNA"/>
</dbReference>
<dbReference type="Gene3D" id="1.10.260.40">
    <property type="entry name" value="lambda repressor-like DNA-binding domains"/>
    <property type="match status" value="1"/>
</dbReference>
<evidence type="ECO:0000313" key="5">
    <source>
        <dbReference type="EMBL" id="MDV7218675.1"/>
    </source>
</evidence>
<dbReference type="PROSITE" id="PS00356">
    <property type="entry name" value="HTH_LACI_1"/>
    <property type="match status" value="1"/>
</dbReference>
<dbReference type="PANTHER" id="PTHR30146">
    <property type="entry name" value="LACI-RELATED TRANSCRIPTIONAL REPRESSOR"/>
    <property type="match status" value="1"/>
</dbReference>
<accession>A0ABU4FHF0</accession>
<sequence length="335" mass="35152">MTRRLADIAKRAGVSEATVSRVLNNRPGVSAATRQVVLHALDVSGYERPTRLRGERTPRLVGLVLPELRNPIFPAFADVLAGSLAQQGLTPLLCTQGSGGVTEAGHIELLLRQQVSGVVFAGGLYAEADASHDHYEELAARNIPVVLINAAIEHLDFPTVSCDDTAAVEQSWRHLVSLGHERIGLVLGPADHVASQRKLVAARAAAKAAGGSLPDAQVVRGLFSVEGGRAAADQLIESGVTGLICASDPQALGAVRAAQRRGLDVPREVSVVGFDGSALMDCTGPPLTTIRQPIEAMSRTVLDLLVSQLAGSPVPPEEMLFEPHLLARGSTAQVA</sequence>
<proteinExistence type="predicted"/>
<name>A0ABU4FHF0_9ACTN</name>
<keyword evidence="1" id="KW-0805">Transcription regulation</keyword>
<evidence type="ECO:0000256" key="1">
    <source>
        <dbReference type="ARBA" id="ARBA00023015"/>
    </source>
</evidence>
<dbReference type="InterPro" id="IPR000843">
    <property type="entry name" value="HTH_LacI"/>
</dbReference>
<evidence type="ECO:0000256" key="2">
    <source>
        <dbReference type="ARBA" id="ARBA00023125"/>
    </source>
</evidence>
<dbReference type="InterPro" id="IPR028082">
    <property type="entry name" value="Peripla_BP_I"/>
</dbReference>
<dbReference type="GO" id="GO:0003677">
    <property type="term" value="F:DNA binding"/>
    <property type="evidence" value="ECO:0007669"/>
    <property type="project" value="UniProtKB-KW"/>
</dbReference>
<dbReference type="Pfam" id="PF00356">
    <property type="entry name" value="LacI"/>
    <property type="match status" value="1"/>
</dbReference>
<evidence type="ECO:0000256" key="3">
    <source>
        <dbReference type="ARBA" id="ARBA00023163"/>
    </source>
</evidence>
<dbReference type="PRINTS" id="PR00036">
    <property type="entry name" value="HTHLACI"/>
</dbReference>
<dbReference type="SMART" id="SM00354">
    <property type="entry name" value="HTH_LACI"/>
    <property type="match status" value="1"/>
</dbReference>
<protein>
    <submittedName>
        <fullName evidence="5">LacI family DNA-binding transcriptional regulator</fullName>
    </submittedName>
</protein>
<dbReference type="SUPFAM" id="SSF53822">
    <property type="entry name" value="Periplasmic binding protein-like I"/>
    <property type="match status" value="1"/>
</dbReference>
<dbReference type="Gene3D" id="3.40.50.2300">
    <property type="match status" value="2"/>
</dbReference>
<keyword evidence="3" id="KW-0804">Transcription</keyword>
<evidence type="ECO:0000259" key="4">
    <source>
        <dbReference type="PROSITE" id="PS50932"/>
    </source>
</evidence>
<keyword evidence="2 5" id="KW-0238">DNA-binding</keyword>
<dbReference type="InterPro" id="IPR046335">
    <property type="entry name" value="LacI/GalR-like_sensor"/>
</dbReference>
<dbReference type="Pfam" id="PF13377">
    <property type="entry name" value="Peripla_BP_3"/>
    <property type="match status" value="1"/>
</dbReference>
<dbReference type="InterPro" id="IPR010982">
    <property type="entry name" value="Lambda_DNA-bd_dom_sf"/>
</dbReference>
<comment type="caution">
    <text evidence="5">The sequence shown here is derived from an EMBL/GenBank/DDBJ whole genome shotgun (WGS) entry which is preliminary data.</text>
</comment>
<reference evidence="5 6" key="1">
    <citation type="submission" date="2023-10" db="EMBL/GenBank/DDBJ databases">
        <title>Characterization of rhizosphere-enriched actinobacteria from wheat plants lab-grown on chernevaya soil.</title>
        <authorList>
            <person name="Tikhonova E.N."/>
            <person name="Konopkin A."/>
            <person name="Kravchenko I.K."/>
        </authorList>
    </citation>
    <scope>NUCLEOTIDE SEQUENCE [LARGE SCALE GENOMIC DNA]</scope>
    <source>
        <strain evidence="5 6">RR29</strain>
    </source>
</reference>